<dbReference type="EMBL" id="AP022599">
    <property type="protein sequence ID" value="BBY83728.1"/>
    <property type="molecule type" value="Genomic_DNA"/>
</dbReference>
<dbReference type="PROSITE" id="PS51296">
    <property type="entry name" value="RIESKE"/>
    <property type="match status" value="1"/>
</dbReference>
<evidence type="ECO:0000256" key="20">
    <source>
        <dbReference type="ARBA" id="ARBA00049548"/>
    </source>
</evidence>
<evidence type="ECO:0000256" key="17">
    <source>
        <dbReference type="ARBA" id="ARBA00030944"/>
    </source>
</evidence>
<evidence type="ECO:0000256" key="6">
    <source>
        <dbReference type="ARBA" id="ARBA00022723"/>
    </source>
</evidence>
<evidence type="ECO:0000256" key="12">
    <source>
        <dbReference type="ARBA" id="ARBA00023136"/>
    </source>
</evidence>
<dbReference type="GO" id="GO:0051537">
    <property type="term" value="F:2 iron, 2 sulfur cluster binding"/>
    <property type="evidence" value="ECO:0007669"/>
    <property type="project" value="UniProtKB-KW"/>
</dbReference>
<evidence type="ECO:0000256" key="10">
    <source>
        <dbReference type="ARBA" id="ARBA00023004"/>
    </source>
</evidence>
<dbReference type="InterPro" id="IPR017941">
    <property type="entry name" value="Rieske_2Fe-2S"/>
</dbReference>
<evidence type="ECO:0000256" key="9">
    <source>
        <dbReference type="ARBA" id="ARBA00023002"/>
    </source>
</evidence>
<dbReference type="GO" id="GO:0005737">
    <property type="term" value="C:cytoplasm"/>
    <property type="evidence" value="ECO:0007669"/>
    <property type="project" value="TreeGrafter"/>
</dbReference>
<keyword evidence="11" id="KW-0411">Iron-sulfur</keyword>
<evidence type="ECO:0000256" key="7">
    <source>
        <dbReference type="ARBA" id="ARBA00022963"/>
    </source>
</evidence>
<evidence type="ECO:0000256" key="15">
    <source>
        <dbReference type="ARBA" id="ARBA00025729"/>
    </source>
</evidence>
<evidence type="ECO:0000256" key="1">
    <source>
        <dbReference type="ARBA" id="ARBA00001962"/>
    </source>
</evidence>
<dbReference type="PANTHER" id="PTHR21266:SF32">
    <property type="entry name" value="CHOLESTEROL 7-DESATURASE NVD"/>
    <property type="match status" value="1"/>
</dbReference>
<accession>A0A7I7UQN3</accession>
<dbReference type="InterPro" id="IPR050584">
    <property type="entry name" value="Cholesterol_7-desaturase"/>
</dbReference>
<dbReference type="Pfam" id="PF00355">
    <property type="entry name" value="Rieske"/>
    <property type="match status" value="1"/>
</dbReference>
<comment type="catalytic activity">
    <reaction evidence="20">
        <text>cholesterol + NADPH + O2 + H(+) = 7-dehydrocholesterol + NADP(+) + 2 H2O</text>
        <dbReference type="Rhea" id="RHEA:45024"/>
        <dbReference type="ChEBI" id="CHEBI:15377"/>
        <dbReference type="ChEBI" id="CHEBI:15378"/>
        <dbReference type="ChEBI" id="CHEBI:15379"/>
        <dbReference type="ChEBI" id="CHEBI:16113"/>
        <dbReference type="ChEBI" id="CHEBI:17759"/>
        <dbReference type="ChEBI" id="CHEBI:57783"/>
        <dbReference type="ChEBI" id="CHEBI:58349"/>
        <dbReference type="EC" id="1.14.19.21"/>
    </reaction>
    <physiologicalReaction direction="left-to-right" evidence="20">
        <dbReference type="Rhea" id="RHEA:45025"/>
    </physiologicalReaction>
</comment>
<evidence type="ECO:0000256" key="2">
    <source>
        <dbReference type="ARBA" id="ARBA00004370"/>
    </source>
</evidence>
<keyword evidence="8" id="KW-1133">Transmembrane helix</keyword>
<dbReference type="Pfam" id="PF19298">
    <property type="entry name" value="KshA_C"/>
    <property type="match status" value="1"/>
</dbReference>
<evidence type="ECO:0000256" key="18">
    <source>
        <dbReference type="ARBA" id="ARBA00046982"/>
    </source>
</evidence>
<evidence type="ECO:0000256" key="4">
    <source>
        <dbReference type="ARBA" id="ARBA00022692"/>
    </source>
</evidence>
<dbReference type="GO" id="GO:0046872">
    <property type="term" value="F:metal ion binding"/>
    <property type="evidence" value="ECO:0007669"/>
    <property type="project" value="UniProtKB-KW"/>
</dbReference>
<keyword evidence="23" id="KW-1185">Reference proteome</keyword>
<dbReference type="GO" id="GO:0004497">
    <property type="term" value="F:monooxygenase activity"/>
    <property type="evidence" value="ECO:0007669"/>
    <property type="project" value="UniProtKB-ARBA"/>
</dbReference>
<evidence type="ECO:0000256" key="13">
    <source>
        <dbReference type="ARBA" id="ARBA00023221"/>
    </source>
</evidence>
<keyword evidence="6" id="KW-0479">Metal-binding</keyword>
<proteinExistence type="inferred from homology"/>
<dbReference type="SUPFAM" id="SSF50022">
    <property type="entry name" value="ISP domain"/>
    <property type="match status" value="1"/>
</dbReference>
<evidence type="ECO:0000256" key="19">
    <source>
        <dbReference type="ARBA" id="ARBA00047853"/>
    </source>
</evidence>
<evidence type="ECO:0000256" key="3">
    <source>
        <dbReference type="ARBA" id="ARBA00004972"/>
    </source>
</evidence>
<gene>
    <name evidence="22" type="ORF">MPUL_48860</name>
</gene>
<dbReference type="PANTHER" id="PTHR21266">
    <property type="entry name" value="IRON-SULFUR DOMAIN CONTAINING PROTEIN"/>
    <property type="match status" value="1"/>
</dbReference>
<keyword evidence="12" id="KW-0472">Membrane</keyword>
<keyword evidence="4" id="KW-0812">Transmembrane</keyword>
<dbReference type="GO" id="GO:0016020">
    <property type="term" value="C:membrane"/>
    <property type="evidence" value="ECO:0007669"/>
    <property type="project" value="UniProtKB-SubCell"/>
</dbReference>
<evidence type="ECO:0000256" key="11">
    <source>
        <dbReference type="ARBA" id="ARBA00023014"/>
    </source>
</evidence>
<evidence type="ECO:0000256" key="14">
    <source>
        <dbReference type="ARBA" id="ARBA00025712"/>
    </source>
</evidence>
<organism evidence="22 23">
    <name type="scientific">Mycolicibacterium pulveris</name>
    <name type="common">Mycobacterium pulveris</name>
    <dbReference type="NCBI Taxonomy" id="36813"/>
    <lineage>
        <taxon>Bacteria</taxon>
        <taxon>Bacillati</taxon>
        <taxon>Actinomycetota</taxon>
        <taxon>Actinomycetes</taxon>
        <taxon>Mycobacteriales</taxon>
        <taxon>Mycobacteriaceae</taxon>
        <taxon>Mycolicibacterium</taxon>
    </lineage>
</organism>
<dbReference type="AlphaFoldDB" id="A0A7I7UQN3"/>
<dbReference type="InterPro" id="IPR045605">
    <property type="entry name" value="KshA-like_C"/>
</dbReference>
<dbReference type="RefSeq" id="WP_163904807.1">
    <property type="nucleotide sequence ID" value="NZ_AP022599.1"/>
</dbReference>
<dbReference type="Gene3D" id="2.102.10.10">
    <property type="entry name" value="Rieske [2Fe-2S] iron-sulphur domain"/>
    <property type="match status" value="1"/>
</dbReference>
<dbReference type="SUPFAM" id="SSF55961">
    <property type="entry name" value="Bet v1-like"/>
    <property type="match status" value="1"/>
</dbReference>
<dbReference type="GO" id="GO:0008203">
    <property type="term" value="P:cholesterol metabolic process"/>
    <property type="evidence" value="ECO:0007669"/>
    <property type="project" value="InterPro"/>
</dbReference>
<dbReference type="Gene3D" id="3.90.380.10">
    <property type="entry name" value="Naphthalene 1,2-dioxygenase Alpha Subunit, Chain A, domain 1"/>
    <property type="match status" value="1"/>
</dbReference>
<dbReference type="InterPro" id="IPR036922">
    <property type="entry name" value="Rieske_2Fe-2S_sf"/>
</dbReference>
<comment type="similarity">
    <text evidence="15">Belongs to the cholesterol 7-desaturase family.</text>
</comment>
<evidence type="ECO:0000256" key="16">
    <source>
        <dbReference type="ARBA" id="ARBA00026095"/>
    </source>
</evidence>
<protein>
    <recommendedName>
        <fullName evidence="16">cholesterol 7-desaturase</fullName>
        <ecNumber evidence="16">1.14.19.21</ecNumber>
    </recommendedName>
    <alternativeName>
        <fullName evidence="17">Rieske-type oxygenase</fullName>
    </alternativeName>
</protein>
<keyword evidence="10" id="KW-0408">Iron</keyword>
<dbReference type="Proteomes" id="UP000467252">
    <property type="component" value="Chromosome"/>
</dbReference>
<evidence type="ECO:0000313" key="23">
    <source>
        <dbReference type="Proteomes" id="UP000467252"/>
    </source>
</evidence>
<comment type="pathway">
    <text evidence="3">Hormone biosynthesis.</text>
</comment>
<feature type="domain" description="Rieske" evidence="21">
    <location>
        <begin position="18"/>
        <end position="120"/>
    </location>
</feature>
<comment type="cofactor">
    <cofactor evidence="1">
        <name>Fe cation</name>
        <dbReference type="ChEBI" id="CHEBI:24875"/>
    </cofactor>
</comment>
<dbReference type="GO" id="GO:0170056">
    <property type="term" value="F:cholesterol 7-desaturase [NAD(P)H] activity"/>
    <property type="evidence" value="ECO:0007669"/>
    <property type="project" value="UniProtKB-EC"/>
</dbReference>
<comment type="subunit">
    <text evidence="18">Homotrimer. The two-component system 3-ketosteroid-9-alpha-monooxygenase is composed of an oxygenase component KshA and a reductase component KshB.</text>
</comment>
<dbReference type="GO" id="GO:0016042">
    <property type="term" value="P:lipid catabolic process"/>
    <property type="evidence" value="ECO:0007669"/>
    <property type="project" value="UniProtKB-KW"/>
</dbReference>
<evidence type="ECO:0000256" key="5">
    <source>
        <dbReference type="ARBA" id="ARBA00022714"/>
    </source>
</evidence>
<keyword evidence="13" id="KW-0753">Steroid metabolism</keyword>
<comment type="catalytic activity">
    <reaction evidence="19">
        <text>cholesterol + NADH + O2 + H(+) = 7-dehydrocholesterol + NAD(+) + 2 H2O</text>
        <dbReference type="Rhea" id="RHEA:51644"/>
        <dbReference type="ChEBI" id="CHEBI:15377"/>
        <dbReference type="ChEBI" id="CHEBI:15378"/>
        <dbReference type="ChEBI" id="CHEBI:15379"/>
        <dbReference type="ChEBI" id="CHEBI:16113"/>
        <dbReference type="ChEBI" id="CHEBI:17759"/>
        <dbReference type="ChEBI" id="CHEBI:57540"/>
        <dbReference type="ChEBI" id="CHEBI:57945"/>
        <dbReference type="EC" id="1.14.19.21"/>
    </reaction>
    <physiologicalReaction direction="left-to-right" evidence="19">
        <dbReference type="Rhea" id="RHEA:51645"/>
    </physiologicalReaction>
</comment>
<name>A0A7I7UQN3_MYCPV</name>
<sequence length="337" mass="38126">MRQGAIAGWTQTVFPTGWFQVAWSPEIAVGDVVARHYWCRDLVVWRGASGRVHAMDAREKRRGVDLGRASRVVGEALECVVDGWLWQPDGSALTPDGTRIEGDNVLRVYETREVMGLVLLWYDELGRPPAWEIEVEPEAVSPDFYPAWPHGAVLDPMACQPQIMAENIADVVHVHYAHRWLDIPTITQWDDDGPVLVVGYRGQFSSPRGPVDAEFGNKAYGFGVMRTRMHSLRKFIHILCPTPIDRERMDVRLSAWVQRAPGDTGDVPDKVAMALIKAQHAEVLGPNVDRTIWENQAYLERPGFRSQERQYIAFRKWAKQFYPDPAQTETQTPATVG</sequence>
<comment type="subcellular location">
    <subcellularLocation>
        <location evidence="2">Membrane</location>
    </subcellularLocation>
</comment>
<keyword evidence="5" id="KW-0001">2Fe-2S</keyword>
<reference evidence="22 23" key="1">
    <citation type="journal article" date="2019" name="Emerg. Microbes Infect.">
        <title>Comprehensive subspecies identification of 175 nontuberculous mycobacteria species based on 7547 genomic profiles.</title>
        <authorList>
            <person name="Matsumoto Y."/>
            <person name="Kinjo T."/>
            <person name="Motooka D."/>
            <person name="Nabeya D."/>
            <person name="Jung N."/>
            <person name="Uechi K."/>
            <person name="Horii T."/>
            <person name="Iida T."/>
            <person name="Fujita J."/>
            <person name="Nakamura S."/>
        </authorList>
    </citation>
    <scope>NUCLEOTIDE SEQUENCE [LARGE SCALE GENOMIC DNA]</scope>
    <source>
        <strain evidence="22 23">JCM 6370</strain>
    </source>
</reference>
<dbReference type="EC" id="1.14.19.21" evidence="16"/>
<keyword evidence="13" id="KW-0443">Lipid metabolism</keyword>
<comment type="pathway">
    <text evidence="14">Steroid hormone biosynthesis; dafachronic acid biosynthesis.</text>
</comment>
<keyword evidence="9" id="KW-0560">Oxidoreductase</keyword>
<keyword evidence="7" id="KW-0442">Lipid degradation</keyword>
<evidence type="ECO:0000313" key="22">
    <source>
        <dbReference type="EMBL" id="BBY83728.1"/>
    </source>
</evidence>
<evidence type="ECO:0000259" key="21">
    <source>
        <dbReference type="PROSITE" id="PS51296"/>
    </source>
</evidence>
<evidence type="ECO:0000256" key="8">
    <source>
        <dbReference type="ARBA" id="ARBA00022989"/>
    </source>
</evidence>